<evidence type="ECO:0000256" key="5">
    <source>
        <dbReference type="SAM" id="MobiDB-lite"/>
    </source>
</evidence>
<dbReference type="HOGENOM" id="CLU_059988_0_0_11"/>
<dbReference type="PROSITE" id="PS01211">
    <property type="entry name" value="UPF0001"/>
    <property type="match status" value="1"/>
</dbReference>
<dbReference type="HAMAP" id="MF_02087">
    <property type="entry name" value="PLP_homeostasis"/>
    <property type="match status" value="1"/>
</dbReference>
<feature type="region of interest" description="Disordered" evidence="5">
    <location>
        <begin position="1"/>
        <end position="22"/>
    </location>
</feature>
<comment type="function">
    <text evidence="2">Pyridoxal 5'-phosphate (PLP)-binding protein, which is involved in PLP homeostasis.</text>
</comment>
<dbReference type="STRING" id="479433.Caci_6102"/>
<dbReference type="InterPro" id="IPR029066">
    <property type="entry name" value="PLP-binding_barrel"/>
</dbReference>
<dbReference type="PANTHER" id="PTHR10146">
    <property type="entry name" value="PROLINE SYNTHETASE CO-TRANSCRIBED BACTERIAL HOMOLOG PROTEIN"/>
    <property type="match status" value="1"/>
</dbReference>
<feature type="modified residue" description="N6-(pyridoxal phosphate)lysine" evidence="2 3">
    <location>
        <position position="53"/>
    </location>
</feature>
<dbReference type="Gene3D" id="3.20.20.10">
    <property type="entry name" value="Alanine racemase"/>
    <property type="match status" value="1"/>
</dbReference>
<evidence type="ECO:0000256" key="4">
    <source>
        <dbReference type="RuleBase" id="RU004514"/>
    </source>
</evidence>
<organism evidence="7 8">
    <name type="scientific">Catenulispora acidiphila (strain DSM 44928 / JCM 14897 / NBRC 102108 / NRRL B-24433 / ID139908)</name>
    <dbReference type="NCBI Taxonomy" id="479433"/>
    <lineage>
        <taxon>Bacteria</taxon>
        <taxon>Bacillati</taxon>
        <taxon>Actinomycetota</taxon>
        <taxon>Actinomycetes</taxon>
        <taxon>Catenulisporales</taxon>
        <taxon>Catenulisporaceae</taxon>
        <taxon>Catenulispora</taxon>
    </lineage>
</organism>
<evidence type="ECO:0000313" key="8">
    <source>
        <dbReference type="Proteomes" id="UP000000851"/>
    </source>
</evidence>
<keyword evidence="1 2" id="KW-0663">Pyridoxal phosphate</keyword>
<dbReference type="InParanoid" id="C7QGS7"/>
<protein>
    <recommendedName>
        <fullName evidence="2">Pyridoxal phosphate homeostasis protein</fullName>
        <shortName evidence="2">PLP homeostasis protein</shortName>
    </recommendedName>
</protein>
<evidence type="ECO:0000256" key="2">
    <source>
        <dbReference type="HAMAP-Rule" id="MF_02087"/>
    </source>
</evidence>
<dbReference type="Pfam" id="PF01168">
    <property type="entry name" value="Ala_racemase_N"/>
    <property type="match status" value="1"/>
</dbReference>
<dbReference type="SUPFAM" id="SSF51419">
    <property type="entry name" value="PLP-binding barrel"/>
    <property type="match status" value="1"/>
</dbReference>
<dbReference type="FunCoup" id="C7QGS7">
    <property type="interactions" value="409"/>
</dbReference>
<dbReference type="PANTHER" id="PTHR10146:SF14">
    <property type="entry name" value="PYRIDOXAL PHOSPHATE HOMEOSTASIS PROTEIN"/>
    <property type="match status" value="1"/>
</dbReference>
<proteinExistence type="inferred from homology"/>
<keyword evidence="8" id="KW-1185">Reference proteome</keyword>
<dbReference type="CDD" id="cd00635">
    <property type="entry name" value="PLPDE_III_YBL036c_like"/>
    <property type="match status" value="1"/>
</dbReference>
<dbReference type="GO" id="GO:0030170">
    <property type="term" value="F:pyridoxal phosphate binding"/>
    <property type="evidence" value="ECO:0007669"/>
    <property type="project" value="UniProtKB-UniRule"/>
</dbReference>
<evidence type="ECO:0000259" key="6">
    <source>
        <dbReference type="Pfam" id="PF01168"/>
    </source>
</evidence>
<name>C7QGS7_CATAD</name>
<dbReference type="KEGG" id="cai:Caci_6102"/>
<feature type="domain" description="Alanine racemase N-terminal" evidence="6">
    <location>
        <begin position="24"/>
        <end position="246"/>
    </location>
</feature>
<dbReference type="AlphaFoldDB" id="C7QGS7"/>
<dbReference type="OrthoDB" id="9804072at2"/>
<reference evidence="7 8" key="1">
    <citation type="journal article" date="2009" name="Stand. Genomic Sci.">
        <title>Complete genome sequence of Catenulispora acidiphila type strain (ID 139908).</title>
        <authorList>
            <person name="Copeland A."/>
            <person name="Lapidus A."/>
            <person name="Glavina Del Rio T."/>
            <person name="Nolan M."/>
            <person name="Lucas S."/>
            <person name="Chen F."/>
            <person name="Tice H."/>
            <person name="Cheng J.F."/>
            <person name="Bruce D."/>
            <person name="Goodwin L."/>
            <person name="Pitluck S."/>
            <person name="Mikhailova N."/>
            <person name="Pati A."/>
            <person name="Ivanova N."/>
            <person name="Mavromatis K."/>
            <person name="Chen A."/>
            <person name="Palaniappan K."/>
            <person name="Chain P."/>
            <person name="Land M."/>
            <person name="Hauser L."/>
            <person name="Chang Y.J."/>
            <person name="Jeffries C.D."/>
            <person name="Chertkov O."/>
            <person name="Brettin T."/>
            <person name="Detter J.C."/>
            <person name="Han C."/>
            <person name="Ali Z."/>
            <person name="Tindall B.J."/>
            <person name="Goker M."/>
            <person name="Bristow J."/>
            <person name="Eisen J.A."/>
            <person name="Markowitz V."/>
            <person name="Hugenholtz P."/>
            <person name="Kyrpides N.C."/>
            <person name="Klenk H.P."/>
        </authorList>
    </citation>
    <scope>NUCLEOTIDE SEQUENCE [LARGE SCALE GENOMIC DNA]</scope>
    <source>
        <strain evidence="8">DSM 44928 / JCM 14897 / NBRC 102108 / NRRL B-24433 / ID139908</strain>
    </source>
</reference>
<dbReference type="RefSeq" id="WP_015794686.1">
    <property type="nucleotide sequence ID" value="NC_013131.1"/>
</dbReference>
<dbReference type="eggNOG" id="COG0325">
    <property type="taxonomic scope" value="Bacteria"/>
</dbReference>
<dbReference type="InterPro" id="IPR001608">
    <property type="entry name" value="Ala_racemase_N"/>
</dbReference>
<evidence type="ECO:0000313" key="7">
    <source>
        <dbReference type="EMBL" id="ACU74957.1"/>
    </source>
</evidence>
<dbReference type="NCBIfam" id="TIGR00044">
    <property type="entry name" value="YggS family pyridoxal phosphate-dependent enzyme"/>
    <property type="match status" value="1"/>
</dbReference>
<feature type="compositionally biased region" description="Basic and acidic residues" evidence="5">
    <location>
        <begin position="10"/>
        <end position="20"/>
    </location>
</feature>
<dbReference type="InterPro" id="IPR011078">
    <property type="entry name" value="PyrdxlP_homeostasis"/>
</dbReference>
<dbReference type="Proteomes" id="UP000000851">
    <property type="component" value="Chromosome"/>
</dbReference>
<evidence type="ECO:0000256" key="1">
    <source>
        <dbReference type="ARBA" id="ARBA00022898"/>
    </source>
</evidence>
<dbReference type="EMBL" id="CP001700">
    <property type="protein sequence ID" value="ACU74957.1"/>
    <property type="molecule type" value="Genomic_DNA"/>
</dbReference>
<sequence length="247" mass="25828">MAGDSEDRADEQASDARRGQISENLAAVREDIAAAARKASRDPSEVSLIAVTKTYPASDVRVLAELGVLDVGENRDQEAAPKARATAGLGLRWHFIGQLQTNKASSVAEYADFVHSVDRIRLVAALSRSAVRYDKELTCLVQVDLGNAEPMDDNAARGGAFPDQVPELADAIAAAPGLNLGGLMAVAPLGAEPGPAFERLHTLAMRLRTTHPSATMISAGMSGDLGEAVAAGATHVRIGSAILGIRR</sequence>
<evidence type="ECO:0000256" key="3">
    <source>
        <dbReference type="PIRSR" id="PIRSR004848-1"/>
    </source>
</evidence>
<comment type="cofactor">
    <cofactor evidence="3">
        <name>pyridoxal 5'-phosphate</name>
        <dbReference type="ChEBI" id="CHEBI:597326"/>
    </cofactor>
</comment>
<gene>
    <name evidence="7" type="ordered locus">Caci_6102</name>
</gene>
<accession>C7QGS7</accession>
<dbReference type="PIRSF" id="PIRSF004848">
    <property type="entry name" value="YBL036c_PLPDEIII"/>
    <property type="match status" value="1"/>
</dbReference>
<comment type="similarity">
    <text evidence="2 4">Belongs to the pyridoxal phosphate-binding protein YggS/PROSC family.</text>
</comment>